<keyword evidence="7" id="KW-1003">Cell membrane</keyword>
<dbReference type="FunFam" id="3.30.300.20:FF:000003">
    <property type="entry name" value="GTPase Era"/>
    <property type="match status" value="1"/>
</dbReference>
<keyword evidence="7" id="KW-0472">Membrane</keyword>
<dbReference type="PANTHER" id="PTHR42698">
    <property type="entry name" value="GTPASE ERA"/>
    <property type="match status" value="1"/>
</dbReference>
<evidence type="ECO:0000256" key="1">
    <source>
        <dbReference type="ARBA" id="ARBA00007921"/>
    </source>
</evidence>
<dbReference type="InterPro" id="IPR006073">
    <property type="entry name" value="GTP-bd"/>
</dbReference>
<name>C4FK29_9AQUI</name>
<evidence type="ECO:0000259" key="11">
    <source>
        <dbReference type="PROSITE" id="PS51713"/>
    </source>
</evidence>
<protein>
    <recommendedName>
        <fullName evidence="2 7">GTPase Era</fullName>
    </recommendedName>
</protein>
<keyword evidence="7" id="KW-0699">rRNA-binding</keyword>
<dbReference type="OrthoDB" id="9805918at2"/>
<evidence type="ECO:0000256" key="8">
    <source>
        <dbReference type="PROSITE-ProRule" id="PRU01050"/>
    </source>
</evidence>
<evidence type="ECO:0000313" key="12">
    <source>
        <dbReference type="EMBL" id="EEP60567.1"/>
    </source>
</evidence>
<dbReference type="Pfam" id="PF07650">
    <property type="entry name" value="KH_2"/>
    <property type="match status" value="1"/>
</dbReference>
<dbReference type="PROSITE" id="PS50823">
    <property type="entry name" value="KH_TYPE_2"/>
    <property type="match status" value="1"/>
</dbReference>
<dbReference type="RefSeq" id="WP_007546880.1">
    <property type="nucleotide sequence ID" value="NZ_ABZS01000078.1"/>
</dbReference>
<evidence type="ECO:0000256" key="7">
    <source>
        <dbReference type="HAMAP-Rule" id="MF_00367"/>
    </source>
</evidence>
<reference evidence="12 13" key="1">
    <citation type="submission" date="2009-04" db="EMBL/GenBank/DDBJ databases">
        <authorList>
            <person name="Reysenbach A.-L."/>
            <person name="Heidelberg J.F."/>
            <person name="Nelson W.C."/>
        </authorList>
    </citation>
    <scope>NUCLEOTIDE SEQUENCE [LARGE SCALE GENOMIC DNA]</scope>
    <source>
        <strain evidence="12 13">SS-5</strain>
    </source>
</reference>
<feature type="binding site" evidence="7">
    <location>
        <begin position="66"/>
        <end position="70"/>
    </location>
    <ligand>
        <name>GTP</name>
        <dbReference type="ChEBI" id="CHEBI:37565"/>
    </ligand>
</feature>
<evidence type="ECO:0000256" key="9">
    <source>
        <dbReference type="RuleBase" id="RU003761"/>
    </source>
</evidence>
<feature type="region of interest" description="G5" evidence="8">
    <location>
        <begin position="158"/>
        <end position="160"/>
    </location>
</feature>
<dbReference type="GO" id="GO:0005829">
    <property type="term" value="C:cytosol"/>
    <property type="evidence" value="ECO:0007669"/>
    <property type="project" value="TreeGrafter"/>
</dbReference>
<feature type="domain" description="KH type-2" evidence="10">
    <location>
        <begin position="210"/>
        <end position="289"/>
    </location>
</feature>
<dbReference type="Pfam" id="PF01926">
    <property type="entry name" value="MMR_HSR1"/>
    <property type="match status" value="1"/>
</dbReference>
<dbReference type="PANTHER" id="PTHR42698:SF1">
    <property type="entry name" value="GTPASE ERA, MITOCHONDRIAL"/>
    <property type="match status" value="1"/>
</dbReference>
<evidence type="ECO:0000256" key="2">
    <source>
        <dbReference type="ARBA" id="ARBA00020484"/>
    </source>
</evidence>
<feature type="region of interest" description="G2" evidence="8">
    <location>
        <begin position="45"/>
        <end position="49"/>
    </location>
</feature>
<feature type="domain" description="Era-type G" evidence="11">
    <location>
        <begin position="11"/>
        <end position="179"/>
    </location>
</feature>
<dbReference type="InterPro" id="IPR005225">
    <property type="entry name" value="Small_GTP-bd"/>
</dbReference>
<dbReference type="InterPro" id="IPR004044">
    <property type="entry name" value="KH_dom_type_2"/>
</dbReference>
<dbReference type="GO" id="GO:0043024">
    <property type="term" value="F:ribosomal small subunit binding"/>
    <property type="evidence" value="ECO:0007669"/>
    <property type="project" value="TreeGrafter"/>
</dbReference>
<evidence type="ECO:0000256" key="6">
    <source>
        <dbReference type="ARBA" id="ARBA00023134"/>
    </source>
</evidence>
<comment type="subunit">
    <text evidence="7">Monomer.</text>
</comment>
<feature type="binding site" evidence="7">
    <location>
        <begin position="19"/>
        <end position="26"/>
    </location>
    <ligand>
        <name>GTP</name>
        <dbReference type="ChEBI" id="CHEBI:37565"/>
    </ligand>
</feature>
<keyword evidence="13" id="KW-1185">Reference proteome</keyword>
<dbReference type="NCBIfam" id="TIGR00231">
    <property type="entry name" value="small_GTP"/>
    <property type="match status" value="1"/>
</dbReference>
<keyword evidence="6 7" id="KW-0342">GTP-binding</keyword>
<keyword evidence="3 7" id="KW-0690">Ribosome biogenesis</keyword>
<dbReference type="Gene3D" id="3.40.50.300">
    <property type="entry name" value="P-loop containing nucleotide triphosphate hydrolases"/>
    <property type="match status" value="1"/>
</dbReference>
<gene>
    <name evidence="7 12" type="primary">era</name>
    <name evidence="12" type="ORF">SULYE_0929</name>
</gene>
<comment type="similarity">
    <text evidence="1 7 8 9">Belongs to the TRAFAC class TrmE-Era-EngA-EngB-Septin-like GTPase superfamily. Era GTPase family.</text>
</comment>
<organism evidence="12 13">
    <name type="scientific">Sulfurihydrogenibium yellowstonense SS-5</name>
    <dbReference type="NCBI Taxonomy" id="432331"/>
    <lineage>
        <taxon>Bacteria</taxon>
        <taxon>Pseudomonadati</taxon>
        <taxon>Aquificota</taxon>
        <taxon>Aquificia</taxon>
        <taxon>Aquificales</taxon>
        <taxon>Hydrogenothermaceae</taxon>
        <taxon>Sulfurihydrogenibium</taxon>
    </lineage>
</organism>
<dbReference type="NCBIfam" id="NF000908">
    <property type="entry name" value="PRK00089.1"/>
    <property type="match status" value="1"/>
</dbReference>
<evidence type="ECO:0000259" key="10">
    <source>
        <dbReference type="PROSITE" id="PS50823"/>
    </source>
</evidence>
<keyword evidence="5 7" id="KW-0694">RNA-binding</keyword>
<dbReference type="EMBL" id="ABZS01000078">
    <property type="protein sequence ID" value="EEP60567.1"/>
    <property type="molecule type" value="Genomic_DNA"/>
</dbReference>
<feature type="binding site" evidence="7">
    <location>
        <begin position="129"/>
        <end position="132"/>
    </location>
    <ligand>
        <name>GTP</name>
        <dbReference type="ChEBI" id="CHEBI:37565"/>
    </ligand>
</feature>
<dbReference type="GO" id="GO:0000028">
    <property type="term" value="P:ribosomal small subunit assembly"/>
    <property type="evidence" value="ECO:0007669"/>
    <property type="project" value="TreeGrafter"/>
</dbReference>
<keyword evidence="4 7" id="KW-0547">Nucleotide-binding</keyword>
<dbReference type="GO" id="GO:0003924">
    <property type="term" value="F:GTPase activity"/>
    <property type="evidence" value="ECO:0007669"/>
    <property type="project" value="UniProtKB-UniRule"/>
</dbReference>
<dbReference type="InterPro" id="IPR009019">
    <property type="entry name" value="KH_sf_prok-type"/>
</dbReference>
<dbReference type="Gene3D" id="3.30.300.20">
    <property type="match status" value="1"/>
</dbReference>
<dbReference type="GO" id="GO:0005525">
    <property type="term" value="F:GTP binding"/>
    <property type="evidence" value="ECO:0007669"/>
    <property type="project" value="UniProtKB-UniRule"/>
</dbReference>
<evidence type="ECO:0000256" key="4">
    <source>
        <dbReference type="ARBA" id="ARBA00022741"/>
    </source>
</evidence>
<comment type="function">
    <text evidence="7">An essential GTPase that binds both GDP and GTP, with rapid nucleotide exchange. Plays a role in 16S rRNA processing and 30S ribosomal subunit biogenesis and possibly also in cell cycle regulation and energy metabolism.</text>
</comment>
<dbReference type="HAMAP" id="MF_00367">
    <property type="entry name" value="GTPase_Era"/>
    <property type="match status" value="1"/>
</dbReference>
<feature type="region of interest" description="G4" evidence="8">
    <location>
        <begin position="129"/>
        <end position="132"/>
    </location>
</feature>
<accession>C4FK29</accession>
<evidence type="ECO:0000313" key="13">
    <source>
        <dbReference type="Proteomes" id="UP000005540"/>
    </source>
</evidence>
<dbReference type="CDD" id="cd04163">
    <property type="entry name" value="Era"/>
    <property type="match status" value="1"/>
</dbReference>
<dbReference type="SUPFAM" id="SSF54814">
    <property type="entry name" value="Prokaryotic type KH domain (KH-domain type II)"/>
    <property type="match status" value="1"/>
</dbReference>
<dbReference type="FunFam" id="3.40.50.300:FF:000094">
    <property type="entry name" value="GTPase Era"/>
    <property type="match status" value="1"/>
</dbReference>
<keyword evidence="7" id="KW-0963">Cytoplasm</keyword>
<sequence length="307" mass="34967">MENFQNYENFRAGFVAIVGRPNVGKSTLLNNIIGTKLSIVSPRPQTTRMRILGVKHLPDAQIIFLDTPGVQKGGDLLTKSVMESVVSGIESADVILMVIDAEAGWTKEDKEIVENYLKKVNKPAILAINKIDKIKRDLVLPLIEESTKIYDFKEFVPISAIKNLNIDELIETIKKYLPESPPLYPEDQITDLPLKFYIAEIIREKVFLNTRQEVPYSVAVEVESIKEGEKNKNLLIIDAVIYVEKENHKGIIIGKQGQMLKKIGMQAREELEFLLGKKVHLNLYVKVKERWKEDLPLLRELGYNQIS</sequence>
<proteinExistence type="inferred from homology"/>
<dbReference type="SUPFAM" id="SSF52540">
    <property type="entry name" value="P-loop containing nucleoside triphosphate hydrolases"/>
    <property type="match status" value="1"/>
</dbReference>
<dbReference type="AlphaFoldDB" id="C4FK29"/>
<feature type="region of interest" description="G3" evidence="8">
    <location>
        <begin position="66"/>
        <end position="69"/>
    </location>
</feature>
<dbReference type="InterPro" id="IPR005662">
    <property type="entry name" value="GTPase_Era-like"/>
</dbReference>
<dbReference type="PROSITE" id="PS51713">
    <property type="entry name" value="G_ERA"/>
    <property type="match status" value="1"/>
</dbReference>
<dbReference type="GO" id="GO:0005886">
    <property type="term" value="C:plasma membrane"/>
    <property type="evidence" value="ECO:0007669"/>
    <property type="project" value="UniProtKB-SubCell"/>
</dbReference>
<dbReference type="GO" id="GO:0070181">
    <property type="term" value="F:small ribosomal subunit rRNA binding"/>
    <property type="evidence" value="ECO:0007669"/>
    <property type="project" value="UniProtKB-UniRule"/>
</dbReference>
<dbReference type="InterPro" id="IPR015946">
    <property type="entry name" value="KH_dom-like_a/b"/>
</dbReference>
<evidence type="ECO:0000256" key="3">
    <source>
        <dbReference type="ARBA" id="ARBA00022517"/>
    </source>
</evidence>
<comment type="subcellular location">
    <subcellularLocation>
        <location evidence="7">Cytoplasm</location>
    </subcellularLocation>
    <subcellularLocation>
        <location evidence="7">Cell membrane</location>
        <topology evidence="7">Peripheral membrane protein</topology>
    </subcellularLocation>
</comment>
<dbReference type="Proteomes" id="UP000005540">
    <property type="component" value="Unassembled WGS sequence"/>
</dbReference>
<comment type="caution">
    <text evidence="12">The sequence shown here is derived from an EMBL/GenBank/DDBJ whole genome shotgun (WGS) entry which is preliminary data.</text>
</comment>
<dbReference type="CDD" id="cd22534">
    <property type="entry name" value="KH-II_Era"/>
    <property type="match status" value="1"/>
</dbReference>
<dbReference type="PRINTS" id="PR00326">
    <property type="entry name" value="GTP1OBG"/>
</dbReference>
<dbReference type="InterPro" id="IPR027417">
    <property type="entry name" value="P-loop_NTPase"/>
</dbReference>
<evidence type="ECO:0000256" key="5">
    <source>
        <dbReference type="ARBA" id="ARBA00022884"/>
    </source>
</evidence>
<feature type="region of interest" description="G1" evidence="8">
    <location>
        <begin position="19"/>
        <end position="26"/>
    </location>
</feature>
<dbReference type="NCBIfam" id="TIGR00436">
    <property type="entry name" value="era"/>
    <property type="match status" value="1"/>
</dbReference>
<dbReference type="InterPro" id="IPR030388">
    <property type="entry name" value="G_ERA_dom"/>
</dbReference>